<accession>S7ZUV4</accession>
<evidence type="ECO:0000313" key="1">
    <source>
        <dbReference type="EMBL" id="EPS34515.1"/>
    </source>
</evidence>
<evidence type="ECO:0000313" key="2">
    <source>
        <dbReference type="Proteomes" id="UP000019376"/>
    </source>
</evidence>
<protein>
    <submittedName>
        <fullName evidence="1">Uncharacterized protein</fullName>
    </submittedName>
</protein>
<dbReference type="Proteomes" id="UP000019376">
    <property type="component" value="Unassembled WGS sequence"/>
</dbReference>
<dbReference type="STRING" id="933388.S7ZUV4"/>
<proteinExistence type="predicted"/>
<dbReference type="PhylomeDB" id="S7ZUV4"/>
<dbReference type="EMBL" id="KB644415">
    <property type="protein sequence ID" value="EPS34515.1"/>
    <property type="molecule type" value="Genomic_DNA"/>
</dbReference>
<gene>
    <name evidence="1" type="ORF">PDE_09479</name>
</gene>
<reference evidence="1 2" key="1">
    <citation type="journal article" date="2013" name="PLoS ONE">
        <title>Genomic and secretomic analyses reveal unique features of the lignocellulolytic enzyme system of Penicillium decumbens.</title>
        <authorList>
            <person name="Liu G."/>
            <person name="Zhang L."/>
            <person name="Wei X."/>
            <person name="Zou G."/>
            <person name="Qin Y."/>
            <person name="Ma L."/>
            <person name="Li J."/>
            <person name="Zheng H."/>
            <person name="Wang S."/>
            <person name="Wang C."/>
            <person name="Xun L."/>
            <person name="Zhao G.-P."/>
            <person name="Zhou Z."/>
            <person name="Qu Y."/>
        </authorList>
    </citation>
    <scope>NUCLEOTIDE SEQUENCE [LARGE SCALE GENOMIC DNA]</scope>
    <source>
        <strain evidence="2">114-2 / CGMCC 5302</strain>
    </source>
</reference>
<organism evidence="1 2">
    <name type="scientific">Penicillium oxalicum (strain 114-2 / CGMCC 5302)</name>
    <name type="common">Penicillium decumbens</name>
    <dbReference type="NCBI Taxonomy" id="933388"/>
    <lineage>
        <taxon>Eukaryota</taxon>
        <taxon>Fungi</taxon>
        <taxon>Dikarya</taxon>
        <taxon>Ascomycota</taxon>
        <taxon>Pezizomycotina</taxon>
        <taxon>Eurotiomycetes</taxon>
        <taxon>Eurotiomycetidae</taxon>
        <taxon>Eurotiales</taxon>
        <taxon>Aspergillaceae</taxon>
        <taxon>Penicillium</taxon>
    </lineage>
</organism>
<name>S7ZUV4_PENO1</name>
<dbReference type="AlphaFoldDB" id="S7ZUV4"/>
<dbReference type="HOGENOM" id="CLU_1839943_0_0_1"/>
<keyword evidence="2" id="KW-1185">Reference proteome</keyword>
<dbReference type="eggNOG" id="ENOG502SF7G">
    <property type="taxonomic scope" value="Eukaryota"/>
</dbReference>
<dbReference type="OrthoDB" id="245563at2759"/>
<sequence length="161" mass="17391">MYRSNINTGSRKLAFFDEQHKALIDQLAASATNGGIAVVGLHFPSCVTQSAFDNFFSSGFDLPWKRGAYHRTDFQLQRSCVLPRGVSHSSFPPPYSMKVLHVRNARPRERIFVPVSGATTQSHVLSAEPVDASQAAVTGAKIGNGYLAYCGDVNAEAGSTL</sequence>